<evidence type="ECO:0000256" key="1">
    <source>
        <dbReference type="SAM" id="MobiDB-lite"/>
    </source>
</evidence>
<protein>
    <submittedName>
        <fullName evidence="2">Uncharacterized protein</fullName>
    </submittedName>
</protein>
<feature type="region of interest" description="Disordered" evidence="1">
    <location>
        <begin position="486"/>
        <end position="529"/>
    </location>
</feature>
<feature type="region of interest" description="Disordered" evidence="1">
    <location>
        <begin position="428"/>
        <end position="461"/>
    </location>
</feature>
<accession>A0A6N2C7Q5</accession>
<feature type="compositionally biased region" description="Low complexity" evidence="1">
    <location>
        <begin position="48"/>
        <end position="63"/>
    </location>
</feature>
<dbReference type="EMBL" id="RXGB01000388">
    <property type="protein sequence ID" value="TMX03693.1"/>
    <property type="molecule type" value="Genomic_DNA"/>
</dbReference>
<comment type="caution">
    <text evidence="2">The sequence shown here is derived from an EMBL/GenBank/DDBJ whole genome shotgun (WGS) entry which is preliminary data.</text>
</comment>
<gene>
    <name evidence="2" type="ORF">EJD97_014822</name>
</gene>
<reference evidence="2" key="1">
    <citation type="submission" date="2019-05" db="EMBL/GenBank/DDBJ databases">
        <title>The de novo reference genome and transcriptome assemblies of the wild tomato species Solanum chilense.</title>
        <authorList>
            <person name="Stam R."/>
            <person name="Nosenko T."/>
            <person name="Hoerger A.C."/>
            <person name="Stephan W."/>
            <person name="Seidel M.A."/>
            <person name="Kuhn J.M.M."/>
            <person name="Haberer G."/>
            <person name="Tellier A."/>
        </authorList>
    </citation>
    <scope>NUCLEOTIDE SEQUENCE</scope>
    <source>
        <tissue evidence="2">Mature leaves</tissue>
    </source>
</reference>
<organism evidence="2">
    <name type="scientific">Solanum chilense</name>
    <name type="common">Tomato</name>
    <name type="synonym">Lycopersicon chilense</name>
    <dbReference type="NCBI Taxonomy" id="4083"/>
    <lineage>
        <taxon>Eukaryota</taxon>
        <taxon>Viridiplantae</taxon>
        <taxon>Streptophyta</taxon>
        <taxon>Embryophyta</taxon>
        <taxon>Tracheophyta</taxon>
        <taxon>Spermatophyta</taxon>
        <taxon>Magnoliopsida</taxon>
        <taxon>eudicotyledons</taxon>
        <taxon>Gunneridae</taxon>
        <taxon>Pentapetalae</taxon>
        <taxon>asterids</taxon>
        <taxon>lamiids</taxon>
        <taxon>Solanales</taxon>
        <taxon>Solanaceae</taxon>
        <taxon>Solanoideae</taxon>
        <taxon>Solaneae</taxon>
        <taxon>Solanum</taxon>
        <taxon>Solanum subgen. Lycopersicon</taxon>
    </lineage>
</organism>
<dbReference type="AlphaFoldDB" id="A0A6N2C7Q5"/>
<feature type="compositionally biased region" description="Low complexity" evidence="1">
    <location>
        <begin position="487"/>
        <end position="498"/>
    </location>
</feature>
<feature type="compositionally biased region" description="Basic and acidic residues" evidence="1">
    <location>
        <begin position="446"/>
        <end position="461"/>
    </location>
</feature>
<feature type="region of interest" description="Disordered" evidence="1">
    <location>
        <begin position="1"/>
        <end position="64"/>
    </location>
</feature>
<feature type="compositionally biased region" description="Low complexity" evidence="1">
    <location>
        <begin position="24"/>
        <end position="39"/>
    </location>
</feature>
<sequence>MKVAPSAVTASQSAEECIVTETPSGSAAQSEGASGSEDASGFKEVSGSEEASTPATASQSASSDEANIYTDIKLPNDKGVMTRTLTLERQVLTRSPPTMPAIHEIFTRHRLEWKARDVGRYSEEMVREIYALYVATLRSQLDWRAAPAKHAPLDYVRVRGKRVDISLPAIRRYLYGADVDATRTPLIDKFDYRWKLIKDGWFQRAPELRETTKQWIAQYLSGDGEAADWVLEPNGSIKKSNLTFTTKFEVYFTWLLQAVMHERAFKATTTYPFSCMVFSSCMLPRVPVWHINVLKTSHGTVDIGLIRDESNELALHRGLRANLEAAHLSELSCLNPSATLVSLSRVQKLKTQMATLLHHIQPWMQRSIVKADEHLERKMAQHNKRKVMEDAVESLRADFDSILKARVPKSKAPSTETVEDTVLVALFSTTSVPPPPPRERAKRHRTRDEDESRSWKKERHELEAARRASLIDKEARQLRDIELDAGASSSRVVEAVRSTTDGDVIAEDTTDGVPTSKGAGSGKSDLPTC</sequence>
<evidence type="ECO:0000313" key="2">
    <source>
        <dbReference type="EMBL" id="TMX03693.1"/>
    </source>
</evidence>
<proteinExistence type="predicted"/>
<name>A0A6N2C7Q5_SOLCI</name>